<evidence type="ECO:0000313" key="2">
    <source>
        <dbReference type="EMBL" id="TYK22404.1"/>
    </source>
</evidence>
<accession>A0A5A7T1L7</accession>
<organism evidence="1 3">
    <name type="scientific">Cucumis melo var. makuwa</name>
    <name type="common">Oriental melon</name>
    <dbReference type="NCBI Taxonomy" id="1194695"/>
    <lineage>
        <taxon>Eukaryota</taxon>
        <taxon>Viridiplantae</taxon>
        <taxon>Streptophyta</taxon>
        <taxon>Embryophyta</taxon>
        <taxon>Tracheophyta</taxon>
        <taxon>Spermatophyta</taxon>
        <taxon>Magnoliopsida</taxon>
        <taxon>eudicotyledons</taxon>
        <taxon>Gunneridae</taxon>
        <taxon>Pentapetalae</taxon>
        <taxon>rosids</taxon>
        <taxon>fabids</taxon>
        <taxon>Cucurbitales</taxon>
        <taxon>Cucurbitaceae</taxon>
        <taxon>Benincaseae</taxon>
        <taxon>Cucumis</taxon>
    </lineage>
</organism>
<dbReference type="Proteomes" id="UP000321947">
    <property type="component" value="Unassembled WGS sequence"/>
</dbReference>
<evidence type="ECO:0000313" key="4">
    <source>
        <dbReference type="Proteomes" id="UP000321947"/>
    </source>
</evidence>
<reference evidence="3 4" key="1">
    <citation type="submission" date="2019-08" db="EMBL/GenBank/DDBJ databases">
        <title>Draft genome sequences of two oriental melons (Cucumis melo L. var makuwa).</title>
        <authorList>
            <person name="Kwon S.-Y."/>
        </authorList>
    </citation>
    <scope>NUCLEOTIDE SEQUENCE [LARGE SCALE GENOMIC DNA]</scope>
    <source>
        <strain evidence="4">cv. Chang Bougi</strain>
        <strain evidence="3">cv. SW 3</strain>
        <tissue evidence="1">Leaf</tissue>
    </source>
</reference>
<dbReference type="EMBL" id="SSTD01005073">
    <property type="protein sequence ID" value="TYK22404.1"/>
    <property type="molecule type" value="Genomic_DNA"/>
</dbReference>
<protein>
    <submittedName>
        <fullName evidence="1">Uncharacterized protein</fullName>
    </submittedName>
</protein>
<evidence type="ECO:0000313" key="1">
    <source>
        <dbReference type="EMBL" id="KAA0035249.1"/>
    </source>
</evidence>
<dbReference type="EMBL" id="SSTE01020126">
    <property type="protein sequence ID" value="KAA0035249.1"/>
    <property type="molecule type" value="Genomic_DNA"/>
</dbReference>
<proteinExistence type="predicted"/>
<name>A0A5A7T1L7_CUCMM</name>
<evidence type="ECO:0000313" key="3">
    <source>
        <dbReference type="Proteomes" id="UP000321393"/>
    </source>
</evidence>
<gene>
    <name evidence="2" type="ORF">E5676_scaffold173G00350</name>
    <name evidence="1" type="ORF">E6C27_scaffold228G00320</name>
</gene>
<dbReference type="Proteomes" id="UP000321393">
    <property type="component" value="Unassembled WGS sequence"/>
</dbReference>
<dbReference type="AlphaFoldDB" id="A0A5A7T1L7"/>
<comment type="caution">
    <text evidence="1">The sequence shown here is derived from an EMBL/GenBank/DDBJ whole genome shotgun (WGS) entry which is preliminary data.</text>
</comment>
<sequence length="105" mass="12591">MIRRDYSPPDRLRCSFAFTKDQLVPTRSQIARVRKRASLRAEAEVRAKVSWRMTRSDRGEPYGYVCFRLRHASDFSGDILFILFYFTHFLVHPFKTSRVRDRILF</sequence>